<feature type="transmembrane region" description="Helical" evidence="1">
    <location>
        <begin position="157"/>
        <end position="177"/>
    </location>
</feature>
<accession>A0ABY1ZPD8</accession>
<feature type="transmembrane region" description="Helical" evidence="1">
    <location>
        <begin position="123"/>
        <end position="150"/>
    </location>
</feature>
<keyword evidence="3" id="KW-1185">Reference proteome</keyword>
<dbReference type="EMBL" id="SJDL01000004">
    <property type="protein sequence ID" value="TBW58601.1"/>
    <property type="molecule type" value="Genomic_DNA"/>
</dbReference>
<organism evidence="2 3">
    <name type="scientific">Marinobacter halodurans</name>
    <dbReference type="NCBI Taxonomy" id="2528979"/>
    <lineage>
        <taxon>Bacteria</taxon>
        <taxon>Pseudomonadati</taxon>
        <taxon>Pseudomonadota</taxon>
        <taxon>Gammaproteobacteria</taxon>
        <taxon>Pseudomonadales</taxon>
        <taxon>Marinobacteraceae</taxon>
        <taxon>Marinobacter</taxon>
    </lineage>
</organism>
<name>A0ABY1ZPD8_9GAMM</name>
<evidence type="ECO:0000313" key="3">
    <source>
        <dbReference type="Proteomes" id="UP000313645"/>
    </source>
</evidence>
<comment type="caution">
    <text evidence="2">The sequence shown here is derived from an EMBL/GenBank/DDBJ whole genome shotgun (WGS) entry which is preliminary data.</text>
</comment>
<feature type="transmembrane region" description="Helical" evidence="1">
    <location>
        <begin position="100"/>
        <end position="117"/>
    </location>
</feature>
<keyword evidence="1" id="KW-1133">Transmembrane helix</keyword>
<evidence type="ECO:0000256" key="1">
    <source>
        <dbReference type="SAM" id="Phobius"/>
    </source>
</evidence>
<gene>
    <name evidence="2" type="ORF">EZI54_04235</name>
</gene>
<dbReference type="RefSeq" id="WP_131479372.1">
    <property type="nucleotide sequence ID" value="NZ_SJDL01000004.1"/>
</dbReference>
<feature type="transmembrane region" description="Helical" evidence="1">
    <location>
        <begin position="20"/>
        <end position="39"/>
    </location>
</feature>
<reference evidence="2 3" key="1">
    <citation type="submission" date="2019-02" db="EMBL/GenBank/DDBJ databases">
        <title>Marinobacter halodurans sp. nov., a marine bacterium isolated from sea tidal flat.</title>
        <authorList>
            <person name="Yoo Y."/>
            <person name="Lee D.W."/>
            <person name="Kim B.S."/>
            <person name="Kim J.-J."/>
        </authorList>
    </citation>
    <scope>NUCLEOTIDE SEQUENCE [LARGE SCALE GENOMIC DNA]</scope>
    <source>
        <strain evidence="2 3">YJ-S3-2</strain>
    </source>
</reference>
<keyword evidence="1" id="KW-0472">Membrane</keyword>
<feature type="transmembrane region" description="Helical" evidence="1">
    <location>
        <begin position="71"/>
        <end position="88"/>
    </location>
</feature>
<feature type="transmembrane region" description="Helical" evidence="1">
    <location>
        <begin position="46"/>
        <end position="65"/>
    </location>
</feature>
<keyword evidence="1" id="KW-0812">Transmembrane</keyword>
<sequence length="211" mass="22708">MPAPQDILAGLQSIANDWSLLAILWHGYFAALMLGLVFGLHLKERIVGVLLAIPLFSVSALAWIHGNPFNGILFTVTGVVLLGMAVRLQGESVGISPMRFTIPGAFLIVFGWFYPHFLNDTALVAYLYSAPTGLVPCPTLSIVIGFTLMLRGLRSRAWCSVLSVAGVFYGAFGAGRLGVTIDWILFFGALVAAYAAFSSQLIRRCNGEAAR</sequence>
<feature type="transmembrane region" description="Helical" evidence="1">
    <location>
        <begin position="183"/>
        <end position="202"/>
    </location>
</feature>
<dbReference type="Proteomes" id="UP000313645">
    <property type="component" value="Unassembled WGS sequence"/>
</dbReference>
<proteinExistence type="predicted"/>
<evidence type="ECO:0000313" key="2">
    <source>
        <dbReference type="EMBL" id="TBW58601.1"/>
    </source>
</evidence>
<protein>
    <submittedName>
        <fullName evidence="2">Uncharacterized protein</fullName>
    </submittedName>
</protein>